<name>A0ABV8FKY6_9ACTN</name>
<accession>A0ABV8FKY6</accession>
<dbReference type="InterPro" id="IPR017517">
    <property type="entry name" value="Maleyloyr_isom"/>
</dbReference>
<sequence length="186" mass="20123">MNDLKPACRRMTGLLAAVADEQLADPTPCTRYTVGDLIDHVDAASRAFTDVARKHHDETTDTGLGPAAARLGDRWRETVARHVRELGEAWDDPAAWQGTAHAAGVELPSRVWGDIALTEIVVHGWDLAQATGQGFDLPEETLRACLDHVSWFVPDAPVPELWGPAVEVPADAPLLDRVVAITGRTP</sequence>
<proteinExistence type="predicted"/>
<keyword evidence="3" id="KW-1185">Reference proteome</keyword>
<dbReference type="Proteomes" id="UP001595847">
    <property type="component" value="Unassembled WGS sequence"/>
</dbReference>
<organism evidence="2 3">
    <name type="scientific">Nocardiopsis sediminis</name>
    <dbReference type="NCBI Taxonomy" id="1778267"/>
    <lineage>
        <taxon>Bacteria</taxon>
        <taxon>Bacillati</taxon>
        <taxon>Actinomycetota</taxon>
        <taxon>Actinomycetes</taxon>
        <taxon>Streptosporangiales</taxon>
        <taxon>Nocardiopsidaceae</taxon>
        <taxon>Nocardiopsis</taxon>
    </lineage>
</organism>
<dbReference type="InterPro" id="IPR034660">
    <property type="entry name" value="DinB/YfiT-like"/>
</dbReference>
<dbReference type="Pfam" id="PF11716">
    <property type="entry name" value="MDMPI_N"/>
    <property type="match status" value="1"/>
</dbReference>
<dbReference type="InterPro" id="IPR024344">
    <property type="entry name" value="MDMPI_metal-binding"/>
</dbReference>
<comment type="caution">
    <text evidence="2">The sequence shown here is derived from an EMBL/GenBank/DDBJ whole genome shotgun (WGS) entry which is preliminary data.</text>
</comment>
<dbReference type="EMBL" id="JBHSBH010000008">
    <property type="protein sequence ID" value="MFC3996802.1"/>
    <property type="molecule type" value="Genomic_DNA"/>
</dbReference>
<dbReference type="NCBIfam" id="TIGR03086">
    <property type="entry name" value="TIGR03086 family metal-binding protein"/>
    <property type="match status" value="1"/>
</dbReference>
<evidence type="ECO:0000313" key="3">
    <source>
        <dbReference type="Proteomes" id="UP001595847"/>
    </source>
</evidence>
<evidence type="ECO:0000313" key="2">
    <source>
        <dbReference type="EMBL" id="MFC3996802.1"/>
    </source>
</evidence>
<reference evidence="3" key="1">
    <citation type="journal article" date="2019" name="Int. J. Syst. Evol. Microbiol.">
        <title>The Global Catalogue of Microorganisms (GCM) 10K type strain sequencing project: providing services to taxonomists for standard genome sequencing and annotation.</title>
        <authorList>
            <consortium name="The Broad Institute Genomics Platform"/>
            <consortium name="The Broad Institute Genome Sequencing Center for Infectious Disease"/>
            <person name="Wu L."/>
            <person name="Ma J."/>
        </authorList>
    </citation>
    <scope>NUCLEOTIDE SEQUENCE [LARGE SCALE GENOMIC DNA]</scope>
    <source>
        <strain evidence="3">TBRC 1826</strain>
    </source>
</reference>
<dbReference type="NCBIfam" id="TIGR03083">
    <property type="entry name" value="maleylpyruvate isomerase family mycothiol-dependent enzyme"/>
    <property type="match status" value="1"/>
</dbReference>
<dbReference type="RefSeq" id="WP_378533190.1">
    <property type="nucleotide sequence ID" value="NZ_JBHSBH010000008.1"/>
</dbReference>
<gene>
    <name evidence="2" type="ORF">ACFOVU_12805</name>
</gene>
<feature type="domain" description="Mycothiol-dependent maleylpyruvate isomerase metal-binding" evidence="1">
    <location>
        <begin position="5"/>
        <end position="128"/>
    </location>
</feature>
<dbReference type="Gene3D" id="1.20.120.450">
    <property type="entry name" value="dinb family like domain"/>
    <property type="match status" value="1"/>
</dbReference>
<dbReference type="SUPFAM" id="SSF109854">
    <property type="entry name" value="DinB/YfiT-like putative metalloenzymes"/>
    <property type="match status" value="1"/>
</dbReference>
<evidence type="ECO:0000259" key="1">
    <source>
        <dbReference type="Pfam" id="PF11716"/>
    </source>
</evidence>
<dbReference type="InterPro" id="IPR017520">
    <property type="entry name" value="CHP03086"/>
</dbReference>
<protein>
    <submittedName>
        <fullName evidence="2">TIGR03086 family metal-binding protein</fullName>
    </submittedName>
</protein>